<accession>A0A6M3LRK4</accession>
<sequence length="169" mass="19482">MKYSKEVKKEMAKAEKEARKQALKPQKKKRTKRTASTPQEPRSPSGRWIDDEWGNQGCVFFDGKLYWLTMFKYVGNESYEAVPTALSEEQWEEYKKKPVRSGLPNRGQKLETTETEKPLSSTRQTTKSTKVSKTVPKKKSPTKSGKTVTPLKQRKWQLTSTSHEVKKSP</sequence>
<reference evidence="2" key="1">
    <citation type="submission" date="2020-03" db="EMBL/GenBank/DDBJ databases">
        <title>The deep terrestrial virosphere.</title>
        <authorList>
            <person name="Holmfeldt K."/>
            <person name="Nilsson E."/>
            <person name="Simone D."/>
            <person name="Lopez-Fernandez M."/>
            <person name="Wu X."/>
            <person name="de Brujin I."/>
            <person name="Lundin D."/>
            <person name="Andersson A."/>
            <person name="Bertilsson S."/>
            <person name="Dopson M."/>
        </authorList>
    </citation>
    <scope>NUCLEOTIDE SEQUENCE</scope>
    <source>
        <strain evidence="2">MM415B05890</strain>
    </source>
</reference>
<name>A0A6M3LRK4_9ZZZZ</name>
<dbReference type="EMBL" id="MT143531">
    <property type="protein sequence ID" value="QJA97860.1"/>
    <property type="molecule type" value="Genomic_DNA"/>
</dbReference>
<gene>
    <name evidence="2" type="ORF">MM415B05890_0006</name>
</gene>
<dbReference type="AlphaFoldDB" id="A0A6M3LRK4"/>
<feature type="region of interest" description="Disordered" evidence="1">
    <location>
        <begin position="91"/>
        <end position="169"/>
    </location>
</feature>
<protein>
    <submittedName>
        <fullName evidence="2">Uncharacterized protein</fullName>
    </submittedName>
</protein>
<feature type="compositionally biased region" description="Basic and acidic residues" evidence="1">
    <location>
        <begin position="108"/>
        <end position="117"/>
    </location>
</feature>
<feature type="compositionally biased region" description="Basic residues" evidence="1">
    <location>
        <begin position="21"/>
        <end position="33"/>
    </location>
</feature>
<feature type="region of interest" description="Disordered" evidence="1">
    <location>
        <begin position="1"/>
        <end position="55"/>
    </location>
</feature>
<organism evidence="2">
    <name type="scientific">viral metagenome</name>
    <dbReference type="NCBI Taxonomy" id="1070528"/>
    <lineage>
        <taxon>unclassified sequences</taxon>
        <taxon>metagenomes</taxon>
        <taxon>organismal metagenomes</taxon>
    </lineage>
</organism>
<feature type="compositionally biased region" description="Low complexity" evidence="1">
    <location>
        <begin position="120"/>
        <end position="134"/>
    </location>
</feature>
<feature type="compositionally biased region" description="Basic and acidic residues" evidence="1">
    <location>
        <begin position="1"/>
        <end position="20"/>
    </location>
</feature>
<evidence type="ECO:0000256" key="1">
    <source>
        <dbReference type="SAM" id="MobiDB-lite"/>
    </source>
</evidence>
<evidence type="ECO:0000313" key="2">
    <source>
        <dbReference type="EMBL" id="QJA97860.1"/>
    </source>
</evidence>
<proteinExistence type="predicted"/>